<dbReference type="SUPFAM" id="SSF52540">
    <property type="entry name" value="P-loop containing nucleoside triphosphate hydrolases"/>
    <property type="match status" value="1"/>
</dbReference>
<dbReference type="InterPro" id="IPR053236">
    <property type="entry name" value="Cornifin"/>
</dbReference>
<dbReference type="PANTHER" id="PTHR13884">
    <property type="entry name" value="DUF853 DOMAIN-CONTAINING PROTEIN"/>
    <property type="match status" value="1"/>
</dbReference>
<dbReference type="InterPro" id="IPR027417">
    <property type="entry name" value="P-loop_NTPase"/>
</dbReference>
<organism evidence="2 3">
    <name type="scientific">Fusarium poae</name>
    <dbReference type="NCBI Taxonomy" id="36050"/>
    <lineage>
        <taxon>Eukaryota</taxon>
        <taxon>Fungi</taxon>
        <taxon>Dikarya</taxon>
        <taxon>Ascomycota</taxon>
        <taxon>Pezizomycotina</taxon>
        <taxon>Sordariomycetes</taxon>
        <taxon>Hypocreomycetidae</taxon>
        <taxon>Hypocreales</taxon>
        <taxon>Nectriaceae</taxon>
        <taxon>Fusarium</taxon>
    </lineage>
</organism>
<proteinExistence type="predicted"/>
<dbReference type="OMA" id="LNTKRMM"/>
<evidence type="ECO:0000256" key="1">
    <source>
        <dbReference type="SAM" id="MobiDB-lite"/>
    </source>
</evidence>
<dbReference type="STRING" id="36050.A0A1B8BAD1"/>
<name>A0A1B8BAD1_FUSPO</name>
<dbReference type="Proteomes" id="UP000091967">
    <property type="component" value="Unassembled WGS sequence"/>
</dbReference>
<feature type="compositionally biased region" description="Polar residues" evidence="1">
    <location>
        <begin position="14"/>
        <end position="27"/>
    </location>
</feature>
<evidence type="ECO:0000313" key="3">
    <source>
        <dbReference type="Proteomes" id="UP000091967"/>
    </source>
</evidence>
<keyword evidence="3" id="KW-1185">Reference proteome</keyword>
<reference evidence="2 3" key="1">
    <citation type="submission" date="2016-06" db="EMBL/GenBank/DDBJ databases">
        <title>Living apart together: crosstalk between the core and supernumerary genomes in a fungal plant pathogen.</title>
        <authorList>
            <person name="Vanheule A."/>
            <person name="Audenaert K."/>
            <person name="Warris S."/>
            <person name="Van De Geest H."/>
            <person name="Schijlen E."/>
            <person name="Hofte M."/>
            <person name="De Saeger S."/>
            <person name="Haesaert G."/>
            <person name="Waalwijk C."/>
            <person name="Van Der Lee T."/>
        </authorList>
    </citation>
    <scope>NUCLEOTIDE SEQUENCE [LARGE SCALE GENOMIC DNA]</scope>
    <source>
        <strain evidence="2 3">2516</strain>
    </source>
</reference>
<dbReference type="AlphaFoldDB" id="A0A1B8BAD1"/>
<sequence>MFAHLHPSVDGSASNMFSHLNGNTSGAPTEPHPHLQLLQDNLPRANVSGSIPIFTSEVMESLPEADRPSQYGLLASDIASGPSQSFDFNHRDAMNSRIFYNVADPSSTFICGSQGSGKSHSLSTILENCLLPCDANELPRPLSGLVFHYDTFISDTGGMPCEAAYLSSHSGVNVRVLCAPSNFWNIKRIYSGLPNVTVEMLRINQSDLNTQRMLDLMAVSSVKGGGLPLYLHVISRILRDMRIQQQSTNSAFNYTMFKTLVSREDLKEGQMVPLQQRLETLESFMVPAQTNSKFRTAGQGINWQLKAGQLTIVDLSCPCVTAEAACSLFNICLSLFLEQKGTVGRIVALDEAHKYMTDSCDSQTLTESLLSVIRLQRHLGTRVILSTQEPTISPKLLDLCSTVIVHRFTSPAWFNVLQKHLAGINTDASDLMSHIVELKTGEALLFCPSAMVSVSRTHVSDQVFFRRLANSRMKVRVRQRVTADGGKSIMAD</sequence>
<accession>A0A1B8BAD1</accession>
<comment type="caution">
    <text evidence="2">The sequence shown here is derived from an EMBL/GenBank/DDBJ whole genome shotgun (WGS) entry which is preliminary data.</text>
</comment>
<gene>
    <name evidence="2" type="ORF">FPOA_03597</name>
</gene>
<evidence type="ECO:0000313" key="2">
    <source>
        <dbReference type="EMBL" id="OBS29658.1"/>
    </source>
</evidence>
<feature type="region of interest" description="Disordered" evidence="1">
    <location>
        <begin position="14"/>
        <end position="34"/>
    </location>
</feature>
<dbReference type="PANTHER" id="PTHR13884:SF16">
    <property type="entry name" value="AAA+ ATPASE DOMAIN-CONTAINING PROTEIN-RELATED"/>
    <property type="match status" value="1"/>
</dbReference>
<dbReference type="Gene3D" id="3.40.50.300">
    <property type="entry name" value="P-loop containing nucleotide triphosphate hydrolases"/>
    <property type="match status" value="1"/>
</dbReference>
<dbReference type="EMBL" id="LYXU01000001">
    <property type="protein sequence ID" value="OBS29658.1"/>
    <property type="molecule type" value="Genomic_DNA"/>
</dbReference>
<protein>
    <recommendedName>
        <fullName evidence="4">Zona occludens toxin N-terminal domain-containing protein</fullName>
    </recommendedName>
</protein>
<evidence type="ECO:0008006" key="4">
    <source>
        <dbReference type="Google" id="ProtNLM"/>
    </source>
</evidence>